<proteinExistence type="inferred from homology"/>
<evidence type="ECO:0000313" key="12">
    <source>
        <dbReference type="EMBL" id="TDQ46058.1"/>
    </source>
</evidence>
<keyword evidence="5" id="KW-0412">Isoleucine biosynthesis</keyword>
<dbReference type="CDD" id="cd07941">
    <property type="entry name" value="DRE_TIM_LeuA3"/>
    <property type="match status" value="1"/>
</dbReference>
<dbReference type="PROSITE" id="PS00815">
    <property type="entry name" value="AIPM_HOMOCIT_SYNTH_1"/>
    <property type="match status" value="1"/>
</dbReference>
<sequence length="530" mass="57433">MSSSVLLYDTTLRDGAQRQGISFSVADKLRITKLLADFGIDYIEGGWPSSNPKDAEYFRRARELDLGATIVCAFGATRRMNNSADHDAQLIGLLEAQTPVVTIVGKASRLHVEQILRASKQDNLRAIEDSVRLLKREGREVVFDAEHFFDGFAEDGEYALACLQAAESAGADWLVLCDTNGGSLPETIFTVIEAVTRKVKTAIGIHAHNDCELAVANSLAAVRAGARQIQGTINGIGERCGNANLVSLLPNLALKMRQAVRAAEKLQELTQVSRQVSEIANLAPNNFAAYVGHNAFAHKGGLHAAAVQRMTASYEHIDPALVGNGREILVSELAGRGNIRLRAEQLGLDIGEAEQIVTNEIKQAEARGLSLEAADGSFELIVRRQAPNYRPPFSVRDLMVQSLRRTGEHQKSLATAKVQVDGVETLTAAEANGPVAAIDLALRQALNPFYPCIEDIRLSDYKVRILDPEQATAATTRVWIEATVGEQSWCTVGCSENIIEASAEALLASLELFILRLQEKGANYGRINAA</sequence>
<dbReference type="EMBL" id="SNYM01000015">
    <property type="protein sequence ID" value="TDQ46058.1"/>
    <property type="molecule type" value="Genomic_DNA"/>
</dbReference>
<keyword evidence="13" id="KW-1185">Reference proteome</keyword>
<dbReference type="PANTHER" id="PTHR43538:SF1">
    <property type="entry name" value="(R)-CITRAMALATE SYNTHASE"/>
    <property type="match status" value="1"/>
</dbReference>
<dbReference type="RefSeq" id="WP_133592157.1">
    <property type="nucleotide sequence ID" value="NZ_CP037953.1"/>
</dbReference>
<keyword evidence="3" id="KW-0432">Leucine biosynthesis</keyword>
<dbReference type="InterPro" id="IPR000891">
    <property type="entry name" value="PYR_CT"/>
</dbReference>
<dbReference type="SUPFAM" id="SSF110921">
    <property type="entry name" value="2-isopropylmalate synthase LeuA, allosteric (dimerisation) domain"/>
    <property type="match status" value="1"/>
</dbReference>
<dbReference type="GO" id="GO:0003852">
    <property type="term" value="F:2-isopropylmalate synthase activity"/>
    <property type="evidence" value="ECO:0007669"/>
    <property type="project" value="InterPro"/>
</dbReference>
<keyword evidence="6 10" id="KW-0808">Transferase</keyword>
<evidence type="ECO:0000256" key="10">
    <source>
        <dbReference type="RuleBase" id="RU003523"/>
    </source>
</evidence>
<dbReference type="SUPFAM" id="SSF51569">
    <property type="entry name" value="Aldolase"/>
    <property type="match status" value="1"/>
</dbReference>
<dbReference type="Proteomes" id="UP000295375">
    <property type="component" value="Unassembled WGS sequence"/>
</dbReference>
<reference evidence="12 13" key="1">
    <citation type="submission" date="2019-03" db="EMBL/GenBank/DDBJ databases">
        <title>Genomic Encyclopedia of Type Strains, Phase IV (KMG-IV): sequencing the most valuable type-strain genomes for metagenomic binning, comparative biology and taxonomic classification.</title>
        <authorList>
            <person name="Goeker M."/>
        </authorList>
    </citation>
    <scope>NUCLEOTIDE SEQUENCE [LARGE SCALE GENOMIC DNA]</scope>
    <source>
        <strain evidence="12 13">DSM 103792</strain>
    </source>
</reference>
<dbReference type="PROSITE" id="PS50991">
    <property type="entry name" value="PYR_CT"/>
    <property type="match status" value="1"/>
</dbReference>
<evidence type="ECO:0000256" key="9">
    <source>
        <dbReference type="NCBIfam" id="TIGR00977"/>
    </source>
</evidence>
<dbReference type="NCBIfam" id="TIGR00977">
    <property type="entry name" value="citramal_synth"/>
    <property type="match status" value="1"/>
</dbReference>
<dbReference type="EC" id="2.3.3.21" evidence="9"/>
<comment type="caution">
    <text evidence="12">The sequence shown here is derived from an EMBL/GenBank/DDBJ whole genome shotgun (WGS) entry which is preliminary data.</text>
</comment>
<feature type="domain" description="Pyruvate carboxyltransferase" evidence="11">
    <location>
        <begin position="5"/>
        <end position="270"/>
    </location>
</feature>
<dbReference type="GO" id="GO:0043714">
    <property type="term" value="F:(R)-citramalate synthase activity"/>
    <property type="evidence" value="ECO:0007669"/>
    <property type="project" value="UniProtKB-UniRule"/>
</dbReference>
<dbReference type="PANTHER" id="PTHR43538">
    <property type="entry name" value="ALPHA-IPM SYNTHASE/HOMOCITRATE SYNTHASE"/>
    <property type="match status" value="1"/>
</dbReference>
<keyword evidence="4" id="KW-0028">Amino-acid biosynthesis</keyword>
<dbReference type="UniPathway" id="UPA00048">
    <property type="reaction ID" value="UER00070"/>
</dbReference>
<evidence type="ECO:0000256" key="6">
    <source>
        <dbReference type="ARBA" id="ARBA00022679"/>
    </source>
</evidence>
<evidence type="ECO:0000256" key="8">
    <source>
        <dbReference type="ARBA" id="ARBA00048263"/>
    </source>
</evidence>
<dbReference type="Pfam" id="PF22617">
    <property type="entry name" value="HCS_D2"/>
    <property type="match status" value="1"/>
</dbReference>
<dbReference type="InterPro" id="IPR054691">
    <property type="entry name" value="LeuA/HCS_post-cat"/>
</dbReference>
<protein>
    <recommendedName>
        <fullName evidence="9">Citramalate synthase</fullName>
        <ecNumber evidence="9">2.3.3.21</ecNumber>
    </recommendedName>
</protein>
<dbReference type="Gene3D" id="3.20.20.70">
    <property type="entry name" value="Aldolase class I"/>
    <property type="match status" value="1"/>
</dbReference>
<dbReference type="OrthoDB" id="9803573at2"/>
<comment type="catalytic activity">
    <reaction evidence="8">
        <text>pyruvate + acetyl-CoA + H2O = (3R)-citramalate + CoA + H(+)</text>
        <dbReference type="Rhea" id="RHEA:19045"/>
        <dbReference type="ChEBI" id="CHEBI:15361"/>
        <dbReference type="ChEBI" id="CHEBI:15377"/>
        <dbReference type="ChEBI" id="CHEBI:15378"/>
        <dbReference type="ChEBI" id="CHEBI:30934"/>
        <dbReference type="ChEBI" id="CHEBI:57287"/>
        <dbReference type="ChEBI" id="CHEBI:57288"/>
        <dbReference type="EC" id="2.3.3.21"/>
    </reaction>
</comment>
<evidence type="ECO:0000256" key="3">
    <source>
        <dbReference type="ARBA" id="ARBA00022430"/>
    </source>
</evidence>
<dbReference type="SMART" id="SM00917">
    <property type="entry name" value="LeuA_dimer"/>
    <property type="match status" value="1"/>
</dbReference>
<dbReference type="Gene3D" id="3.30.160.270">
    <property type="match status" value="1"/>
</dbReference>
<organism evidence="12 13">
    <name type="scientific">Permianibacter aggregans</name>
    <dbReference type="NCBI Taxonomy" id="1510150"/>
    <lineage>
        <taxon>Bacteria</taxon>
        <taxon>Pseudomonadati</taxon>
        <taxon>Pseudomonadota</taxon>
        <taxon>Gammaproteobacteria</taxon>
        <taxon>Pseudomonadales</taxon>
        <taxon>Pseudomonadaceae</taxon>
        <taxon>Permianibacter</taxon>
    </lineage>
</organism>
<gene>
    <name evidence="12" type="ORF">EV696_11552</name>
</gene>
<comment type="similarity">
    <text evidence="2 10">Belongs to the alpha-IPM synthase/homocitrate synthase family.</text>
</comment>
<dbReference type="InterPro" id="IPR013709">
    <property type="entry name" value="2-isopropylmalate_synth_dimer"/>
</dbReference>
<keyword evidence="7" id="KW-0100">Branched-chain amino acid biosynthesis</keyword>
<dbReference type="InterPro" id="IPR013785">
    <property type="entry name" value="Aldolase_TIM"/>
</dbReference>
<dbReference type="Gene3D" id="1.10.238.260">
    <property type="match status" value="1"/>
</dbReference>
<dbReference type="InterPro" id="IPR005675">
    <property type="entry name" value="Citramal_synthase"/>
</dbReference>
<accession>A0A4R6UGW8</accession>
<evidence type="ECO:0000259" key="11">
    <source>
        <dbReference type="PROSITE" id="PS50991"/>
    </source>
</evidence>
<comment type="pathway">
    <text evidence="1">Amino-acid biosynthesis; L-isoleucine biosynthesis; 2-oxobutanoate from pyruvate: step 1/3.</text>
</comment>
<dbReference type="AlphaFoldDB" id="A0A4R6UGW8"/>
<evidence type="ECO:0000256" key="1">
    <source>
        <dbReference type="ARBA" id="ARBA00004743"/>
    </source>
</evidence>
<dbReference type="GO" id="GO:0009097">
    <property type="term" value="P:isoleucine biosynthetic process"/>
    <property type="evidence" value="ECO:0007669"/>
    <property type="project" value="UniProtKB-UniRule"/>
</dbReference>
<dbReference type="UniPathway" id="UPA00047">
    <property type="reaction ID" value="UER00066"/>
</dbReference>
<evidence type="ECO:0000256" key="4">
    <source>
        <dbReference type="ARBA" id="ARBA00022605"/>
    </source>
</evidence>
<dbReference type="InterPro" id="IPR036230">
    <property type="entry name" value="LeuA_allosteric_dom_sf"/>
</dbReference>
<dbReference type="GO" id="GO:0009098">
    <property type="term" value="P:L-leucine biosynthetic process"/>
    <property type="evidence" value="ECO:0007669"/>
    <property type="project" value="UniProtKB-UniPathway"/>
</dbReference>
<evidence type="ECO:0000313" key="13">
    <source>
        <dbReference type="Proteomes" id="UP000295375"/>
    </source>
</evidence>
<dbReference type="InterPro" id="IPR002034">
    <property type="entry name" value="AIPM/Hcit_synth_CS"/>
</dbReference>
<evidence type="ECO:0000256" key="7">
    <source>
        <dbReference type="ARBA" id="ARBA00023304"/>
    </source>
</evidence>
<evidence type="ECO:0000256" key="2">
    <source>
        <dbReference type="ARBA" id="ARBA00006154"/>
    </source>
</evidence>
<name>A0A4R6UGW8_9GAMM</name>
<dbReference type="Pfam" id="PF08502">
    <property type="entry name" value="LeuA_dimer"/>
    <property type="match status" value="1"/>
</dbReference>
<dbReference type="Pfam" id="PF00682">
    <property type="entry name" value="HMGL-like"/>
    <property type="match status" value="1"/>
</dbReference>
<evidence type="ECO:0000256" key="5">
    <source>
        <dbReference type="ARBA" id="ARBA00022624"/>
    </source>
</evidence>